<evidence type="ECO:0000313" key="3">
    <source>
        <dbReference type="Proteomes" id="UP000646523"/>
    </source>
</evidence>
<dbReference type="GO" id="GO:0003700">
    <property type="term" value="F:DNA-binding transcription factor activity"/>
    <property type="evidence" value="ECO:0007669"/>
    <property type="project" value="InterPro"/>
</dbReference>
<dbReference type="RefSeq" id="WP_189123807.1">
    <property type="nucleotide sequence ID" value="NZ_BMNH01000004.1"/>
</dbReference>
<evidence type="ECO:0000259" key="1">
    <source>
        <dbReference type="PROSITE" id="PS50995"/>
    </source>
</evidence>
<dbReference type="Gene3D" id="1.10.10.10">
    <property type="entry name" value="Winged helix-like DNA-binding domain superfamily/Winged helix DNA-binding domain"/>
    <property type="match status" value="1"/>
</dbReference>
<feature type="domain" description="HTH marR-type" evidence="1">
    <location>
        <begin position="6"/>
        <end position="148"/>
    </location>
</feature>
<comment type="caution">
    <text evidence="2">The sequence shown here is derived from an EMBL/GenBank/DDBJ whole genome shotgun (WGS) entry which is preliminary data.</text>
</comment>
<dbReference type="SMART" id="SM00347">
    <property type="entry name" value="HTH_MARR"/>
    <property type="match status" value="1"/>
</dbReference>
<dbReference type="InterPro" id="IPR039422">
    <property type="entry name" value="MarR/SlyA-like"/>
</dbReference>
<dbReference type="PANTHER" id="PTHR33164">
    <property type="entry name" value="TRANSCRIPTIONAL REGULATOR, MARR FAMILY"/>
    <property type="match status" value="1"/>
</dbReference>
<dbReference type="Pfam" id="PF12802">
    <property type="entry name" value="MarR_2"/>
    <property type="match status" value="1"/>
</dbReference>
<dbReference type="CDD" id="cd00090">
    <property type="entry name" value="HTH_ARSR"/>
    <property type="match status" value="1"/>
</dbReference>
<dbReference type="InterPro" id="IPR000835">
    <property type="entry name" value="HTH_MarR-typ"/>
</dbReference>
<dbReference type="PROSITE" id="PS50995">
    <property type="entry name" value="HTH_MARR_2"/>
    <property type="match status" value="1"/>
</dbReference>
<dbReference type="InterPro" id="IPR011991">
    <property type="entry name" value="ArsR-like_HTH"/>
</dbReference>
<dbReference type="Proteomes" id="UP000646523">
    <property type="component" value="Unassembled WGS sequence"/>
</dbReference>
<dbReference type="EMBL" id="BMNH01000004">
    <property type="protein sequence ID" value="GGO66572.1"/>
    <property type="molecule type" value="Genomic_DNA"/>
</dbReference>
<dbReference type="SUPFAM" id="SSF46785">
    <property type="entry name" value="Winged helix' DNA-binding domain"/>
    <property type="match status" value="1"/>
</dbReference>
<accession>A0A918DIS6</accession>
<protein>
    <submittedName>
        <fullName evidence="2">MarR family transcriptional regulator</fullName>
    </submittedName>
</protein>
<keyword evidence="3" id="KW-1185">Reference proteome</keyword>
<dbReference type="InterPro" id="IPR036390">
    <property type="entry name" value="WH_DNA-bd_sf"/>
</dbReference>
<reference evidence="2" key="2">
    <citation type="submission" date="2020-09" db="EMBL/GenBank/DDBJ databases">
        <authorList>
            <person name="Sun Q."/>
            <person name="Zhou Y."/>
        </authorList>
    </citation>
    <scope>NUCLEOTIDE SEQUENCE</scope>
    <source>
        <strain evidence="2">CGMCC 4.7368</strain>
    </source>
</reference>
<evidence type="ECO:0000313" key="2">
    <source>
        <dbReference type="EMBL" id="GGO66572.1"/>
    </source>
</evidence>
<dbReference type="InterPro" id="IPR036388">
    <property type="entry name" value="WH-like_DNA-bd_sf"/>
</dbReference>
<organism evidence="2 3">
    <name type="scientific">Nonomuraea cavernae</name>
    <dbReference type="NCBI Taxonomy" id="2045107"/>
    <lineage>
        <taxon>Bacteria</taxon>
        <taxon>Bacillati</taxon>
        <taxon>Actinomycetota</taxon>
        <taxon>Actinomycetes</taxon>
        <taxon>Streptosporangiales</taxon>
        <taxon>Streptosporangiaceae</taxon>
        <taxon>Nonomuraea</taxon>
    </lineage>
</organism>
<dbReference type="GO" id="GO:0006950">
    <property type="term" value="P:response to stress"/>
    <property type="evidence" value="ECO:0007669"/>
    <property type="project" value="TreeGrafter"/>
</dbReference>
<name>A0A918DIS6_9ACTN</name>
<reference evidence="2" key="1">
    <citation type="journal article" date="2014" name="Int. J. Syst. Evol. Microbiol.">
        <title>Complete genome sequence of Corynebacterium casei LMG S-19264T (=DSM 44701T), isolated from a smear-ripened cheese.</title>
        <authorList>
            <consortium name="US DOE Joint Genome Institute (JGI-PGF)"/>
            <person name="Walter F."/>
            <person name="Albersmeier A."/>
            <person name="Kalinowski J."/>
            <person name="Ruckert C."/>
        </authorList>
    </citation>
    <scope>NUCLEOTIDE SEQUENCE</scope>
    <source>
        <strain evidence="2">CGMCC 4.7368</strain>
    </source>
</reference>
<dbReference type="PANTHER" id="PTHR33164:SF106">
    <property type="entry name" value="TRANSCRIPTIONAL REGULATORY PROTEIN"/>
    <property type="match status" value="1"/>
</dbReference>
<sequence length="173" mass="18776">MTERAQVSTEQALARLGRELGGRLGTGVVLFHTAVAEQLGINVTDWRCLELLLRTGPANPTRLAQQTGMSSAAMAQLLGRLERAGLVARRPDPSDGRRTLVHPIADPGRDRELAESFTGLTHRVADLTSSFSEDQLSAIVTFVTGLADIMESEAAELRRRQSGGHDQPGRPRR</sequence>
<dbReference type="AlphaFoldDB" id="A0A918DIS6"/>
<proteinExistence type="predicted"/>
<gene>
    <name evidence="2" type="ORF">GCM10012289_20910</name>
</gene>